<evidence type="ECO:0000256" key="2">
    <source>
        <dbReference type="ARBA" id="ARBA00006485"/>
    </source>
</evidence>
<dbReference type="InterPro" id="IPR000719">
    <property type="entry name" value="Prot_kinase_dom"/>
</dbReference>
<dbReference type="PROSITE" id="PS50011">
    <property type="entry name" value="PROTEIN_KINASE_DOM"/>
    <property type="match status" value="1"/>
</dbReference>
<evidence type="ECO:0000313" key="13">
    <source>
        <dbReference type="EMBL" id="CAG8568936.1"/>
    </source>
</evidence>
<dbReference type="InterPro" id="IPR008271">
    <property type="entry name" value="Ser/Thr_kinase_AS"/>
</dbReference>
<evidence type="ECO:0000256" key="7">
    <source>
        <dbReference type="ARBA" id="ARBA00022777"/>
    </source>
</evidence>
<comment type="caution">
    <text evidence="13">The sequence shown here is derived from an EMBL/GenBank/DDBJ whole genome shotgun (WGS) entry which is preliminary data.</text>
</comment>
<evidence type="ECO:0000256" key="5">
    <source>
        <dbReference type="ARBA" id="ARBA00022679"/>
    </source>
</evidence>
<keyword evidence="4" id="KW-0723">Serine/threonine-protein kinase</keyword>
<evidence type="ECO:0000256" key="4">
    <source>
        <dbReference type="ARBA" id="ARBA00022527"/>
    </source>
</evidence>
<dbReference type="EMBL" id="CAJVPP010001697">
    <property type="protein sequence ID" value="CAG8568936.1"/>
    <property type="molecule type" value="Genomic_DNA"/>
</dbReference>
<accession>A0A9N9G0K5</accession>
<dbReference type="PANTHER" id="PTHR24056">
    <property type="entry name" value="CELL DIVISION PROTEIN KINASE"/>
    <property type="match status" value="1"/>
</dbReference>
<dbReference type="AlphaFoldDB" id="A0A9N9G0K5"/>
<dbReference type="InterPro" id="IPR011009">
    <property type="entry name" value="Kinase-like_dom_sf"/>
</dbReference>
<dbReference type="SUPFAM" id="SSF56112">
    <property type="entry name" value="Protein kinase-like (PK-like)"/>
    <property type="match status" value="1"/>
</dbReference>
<feature type="compositionally biased region" description="Basic and acidic residues" evidence="11">
    <location>
        <begin position="428"/>
        <end position="438"/>
    </location>
</feature>
<sequence>MTTNDALNLSVSPSPPACRPKEHPVSPVDVIPSRSSSQEGHFLNDFDSGNEVQGIYSDDNGGYSLVTPAGSPYRIKTPKNVQSYSPPHNFYPEVHKGVHKKSKNIVALKRILMHNEKEGIPITAIREIKILRQLSHTNVVTLSDMAFEYGDKEDQPSIYMVFPYMDHDLAGLLENKDVQFAPSQIKCYLKQLLEGTFYLHQQKILHRDLKAANLLIDNNGILKIADFGLSRPIINDKSLTGCVVTRWYRSPELLLGAKHYSIAIDMWAIGQMLRRQPILMGHSDIHQLEIIYKLCGTPTADTFKGLGTPDQQIEPEKELPRRVISEFERHGSQAAELMDRLLVLDPKHRLTAFQALDHDYFWTDPLPAEPKDLPQYESSHEYSRRNKQKEKKEHKAEEISTRITSAEKHSERQERFERKDRKKSKRMRSPERQRDPHEPKKRSRYVTRTDNHDQPKNRRNSIDEMKDNSKRGRNKDKRHSPEGDEQNDNSDPPIKRNRQRHHPLPEKPKTTADVDKK</sequence>
<keyword evidence="8" id="KW-0067">ATP-binding</keyword>
<dbReference type="PANTHER" id="PTHR24056:SF233">
    <property type="entry name" value="CYCLIN-DEPENDENT KINASE 9"/>
    <property type="match status" value="1"/>
</dbReference>
<evidence type="ECO:0000256" key="9">
    <source>
        <dbReference type="ARBA" id="ARBA00023242"/>
    </source>
</evidence>
<keyword evidence="7" id="KW-0418">Kinase</keyword>
<dbReference type="PROSITE" id="PS00108">
    <property type="entry name" value="PROTEIN_KINASE_ST"/>
    <property type="match status" value="1"/>
</dbReference>
<protein>
    <recommendedName>
        <fullName evidence="3">[RNA-polymerase]-subunit kinase</fullName>
        <ecNumber evidence="3">2.7.11.23</ecNumber>
    </recommendedName>
</protein>
<comment type="subcellular location">
    <subcellularLocation>
        <location evidence="1">Nucleus</location>
    </subcellularLocation>
</comment>
<organism evidence="13 14">
    <name type="scientific">Funneliformis mosseae</name>
    <name type="common">Endomycorrhizal fungus</name>
    <name type="synonym">Glomus mosseae</name>
    <dbReference type="NCBI Taxonomy" id="27381"/>
    <lineage>
        <taxon>Eukaryota</taxon>
        <taxon>Fungi</taxon>
        <taxon>Fungi incertae sedis</taxon>
        <taxon>Mucoromycota</taxon>
        <taxon>Glomeromycotina</taxon>
        <taxon>Glomeromycetes</taxon>
        <taxon>Glomerales</taxon>
        <taxon>Glomeraceae</taxon>
        <taxon>Funneliformis</taxon>
    </lineage>
</organism>
<feature type="compositionally biased region" description="Basic and acidic residues" evidence="11">
    <location>
        <begin position="447"/>
        <end position="470"/>
    </location>
</feature>
<feature type="domain" description="Protein kinase" evidence="12">
    <location>
        <begin position="52"/>
        <end position="361"/>
    </location>
</feature>
<dbReference type="GO" id="GO:0004693">
    <property type="term" value="F:cyclin-dependent protein serine/threonine kinase activity"/>
    <property type="evidence" value="ECO:0007669"/>
    <property type="project" value="TreeGrafter"/>
</dbReference>
<dbReference type="GO" id="GO:0005634">
    <property type="term" value="C:nucleus"/>
    <property type="evidence" value="ECO:0007669"/>
    <property type="project" value="UniProtKB-SubCell"/>
</dbReference>
<reference evidence="13" key="1">
    <citation type="submission" date="2021-06" db="EMBL/GenBank/DDBJ databases">
        <authorList>
            <person name="Kallberg Y."/>
            <person name="Tangrot J."/>
            <person name="Rosling A."/>
        </authorList>
    </citation>
    <scope>NUCLEOTIDE SEQUENCE</scope>
    <source>
        <strain evidence="13">87-6 pot B 2015</strain>
    </source>
</reference>
<comment type="catalytic activity">
    <reaction evidence="10">
        <text>[DNA-directed RNA polymerase] + ATP = phospho-[DNA-directed RNA polymerase] + ADP + H(+)</text>
        <dbReference type="Rhea" id="RHEA:10216"/>
        <dbReference type="Rhea" id="RHEA-COMP:11321"/>
        <dbReference type="Rhea" id="RHEA-COMP:11322"/>
        <dbReference type="ChEBI" id="CHEBI:15378"/>
        <dbReference type="ChEBI" id="CHEBI:30616"/>
        <dbReference type="ChEBI" id="CHEBI:43176"/>
        <dbReference type="ChEBI" id="CHEBI:68546"/>
        <dbReference type="ChEBI" id="CHEBI:456216"/>
        <dbReference type="EC" id="2.7.11.23"/>
    </reaction>
</comment>
<dbReference type="EC" id="2.7.11.23" evidence="3"/>
<evidence type="ECO:0000256" key="6">
    <source>
        <dbReference type="ARBA" id="ARBA00022741"/>
    </source>
</evidence>
<evidence type="ECO:0000256" key="11">
    <source>
        <dbReference type="SAM" id="MobiDB-lite"/>
    </source>
</evidence>
<keyword evidence="14" id="KW-1185">Reference proteome</keyword>
<comment type="similarity">
    <text evidence="2">Belongs to the protein kinase superfamily. CMGC Ser/Thr protein kinase family. CDC2/CDKX subfamily.</text>
</comment>
<evidence type="ECO:0000256" key="10">
    <source>
        <dbReference type="ARBA" id="ARBA00049280"/>
    </source>
</evidence>
<dbReference type="Gene3D" id="1.10.510.10">
    <property type="entry name" value="Transferase(Phosphotransferase) domain 1"/>
    <property type="match status" value="1"/>
</dbReference>
<dbReference type="GO" id="GO:0008353">
    <property type="term" value="F:RNA polymerase II CTD heptapeptide repeat kinase activity"/>
    <property type="evidence" value="ECO:0007669"/>
    <property type="project" value="UniProtKB-EC"/>
</dbReference>
<evidence type="ECO:0000256" key="3">
    <source>
        <dbReference type="ARBA" id="ARBA00012409"/>
    </source>
</evidence>
<evidence type="ECO:0000313" key="14">
    <source>
        <dbReference type="Proteomes" id="UP000789375"/>
    </source>
</evidence>
<name>A0A9N9G0K5_FUNMO</name>
<dbReference type="GO" id="GO:0005524">
    <property type="term" value="F:ATP binding"/>
    <property type="evidence" value="ECO:0007669"/>
    <property type="project" value="UniProtKB-KW"/>
</dbReference>
<dbReference type="SMART" id="SM00220">
    <property type="entry name" value="S_TKc"/>
    <property type="match status" value="1"/>
</dbReference>
<dbReference type="Gene3D" id="3.30.200.20">
    <property type="entry name" value="Phosphorylase Kinase, domain 1"/>
    <property type="match status" value="1"/>
</dbReference>
<proteinExistence type="inferred from homology"/>
<feature type="compositionally biased region" description="Polar residues" evidence="11">
    <location>
        <begin position="1"/>
        <end position="12"/>
    </location>
</feature>
<evidence type="ECO:0000259" key="12">
    <source>
        <dbReference type="PROSITE" id="PS50011"/>
    </source>
</evidence>
<dbReference type="InterPro" id="IPR050108">
    <property type="entry name" value="CDK"/>
</dbReference>
<evidence type="ECO:0000256" key="1">
    <source>
        <dbReference type="ARBA" id="ARBA00004123"/>
    </source>
</evidence>
<evidence type="ECO:0000256" key="8">
    <source>
        <dbReference type="ARBA" id="ARBA00022840"/>
    </source>
</evidence>
<feature type="region of interest" description="Disordered" evidence="11">
    <location>
        <begin position="370"/>
        <end position="517"/>
    </location>
</feature>
<feature type="compositionally biased region" description="Basic and acidic residues" evidence="11">
    <location>
        <begin position="370"/>
        <end position="419"/>
    </location>
</feature>
<dbReference type="FunFam" id="1.10.510.10:FF:000415">
    <property type="entry name" value="CMGC/CDK/CRK7 protein kinase, variant"/>
    <property type="match status" value="1"/>
</dbReference>
<gene>
    <name evidence="13" type="ORF">FMOSSE_LOCUS7352</name>
</gene>
<dbReference type="Pfam" id="PF00069">
    <property type="entry name" value="Pkinase"/>
    <property type="match status" value="1"/>
</dbReference>
<keyword evidence="9" id="KW-0539">Nucleus</keyword>
<feature type="region of interest" description="Disordered" evidence="11">
    <location>
        <begin position="1"/>
        <end position="24"/>
    </location>
</feature>
<feature type="compositionally biased region" description="Basic and acidic residues" evidence="11">
    <location>
        <begin position="503"/>
        <end position="517"/>
    </location>
</feature>
<keyword evidence="6" id="KW-0547">Nucleotide-binding</keyword>
<keyword evidence="5" id="KW-0808">Transferase</keyword>
<dbReference type="Proteomes" id="UP000789375">
    <property type="component" value="Unassembled WGS sequence"/>
</dbReference>